<dbReference type="CDD" id="cd02414">
    <property type="entry name" value="KH-II_Jag"/>
    <property type="match status" value="1"/>
</dbReference>
<dbReference type="InterPro" id="IPR034079">
    <property type="entry name" value="R3H_KhpB"/>
</dbReference>
<dbReference type="SUPFAM" id="SSF82708">
    <property type="entry name" value="R3H domain"/>
    <property type="match status" value="1"/>
</dbReference>
<dbReference type="InterPro" id="IPR015946">
    <property type="entry name" value="KH_dom-like_a/b"/>
</dbReference>
<evidence type="ECO:0000256" key="5">
    <source>
        <dbReference type="ARBA" id="ARBA00023316"/>
    </source>
</evidence>
<feature type="region of interest" description="Disordered" evidence="6">
    <location>
        <begin position="278"/>
        <end position="299"/>
    </location>
</feature>
<keyword evidence="2" id="KW-0694">RNA-binding</keyword>
<keyword evidence="5" id="KW-0961">Cell wall biogenesis/degradation</keyword>
<dbReference type="Gene3D" id="3.30.300.20">
    <property type="match status" value="1"/>
</dbReference>
<evidence type="ECO:0000256" key="3">
    <source>
        <dbReference type="ARBA" id="ARBA00022960"/>
    </source>
</evidence>
<dbReference type="EMBL" id="UOEY01000059">
    <property type="protein sequence ID" value="VAW38381.1"/>
    <property type="molecule type" value="Genomic_DNA"/>
</dbReference>
<evidence type="ECO:0000256" key="2">
    <source>
        <dbReference type="ARBA" id="ARBA00022884"/>
    </source>
</evidence>
<dbReference type="GO" id="GO:0003723">
    <property type="term" value="F:RNA binding"/>
    <property type="evidence" value="ECO:0007669"/>
    <property type="project" value="UniProtKB-KW"/>
</dbReference>
<feature type="region of interest" description="Disordered" evidence="6">
    <location>
        <begin position="76"/>
        <end position="132"/>
    </location>
</feature>
<keyword evidence="4" id="KW-0143">Chaperone</keyword>
<dbReference type="PANTHER" id="PTHR35800:SF1">
    <property type="entry name" value="RNA-BINDING PROTEIN KHPB"/>
    <property type="match status" value="1"/>
</dbReference>
<keyword evidence="1" id="KW-0963">Cytoplasm</keyword>
<dbReference type="Gene3D" id="3.30.30.80">
    <property type="entry name" value="probable RNA-binding protein from clostridium symbiosum atcc 14940"/>
    <property type="match status" value="1"/>
</dbReference>
<proteinExistence type="inferred from homology"/>
<organism evidence="8">
    <name type="scientific">hydrothermal vent metagenome</name>
    <dbReference type="NCBI Taxonomy" id="652676"/>
    <lineage>
        <taxon>unclassified sequences</taxon>
        <taxon>metagenomes</taxon>
        <taxon>ecological metagenomes</taxon>
    </lineage>
</organism>
<dbReference type="PANTHER" id="PTHR35800">
    <property type="entry name" value="PROTEIN JAG"/>
    <property type="match status" value="1"/>
</dbReference>
<dbReference type="GO" id="GO:0008360">
    <property type="term" value="P:regulation of cell shape"/>
    <property type="evidence" value="ECO:0007669"/>
    <property type="project" value="UniProtKB-KW"/>
</dbReference>
<accession>A0A3B0V5Y7</accession>
<dbReference type="Pfam" id="PF14804">
    <property type="entry name" value="Jag_N"/>
    <property type="match status" value="1"/>
</dbReference>
<dbReference type="InterPro" id="IPR036867">
    <property type="entry name" value="R3H_dom_sf"/>
</dbReference>
<feature type="domain" description="R3H" evidence="7">
    <location>
        <begin position="213"/>
        <end position="279"/>
    </location>
</feature>
<dbReference type="HAMAP" id="MF_00867">
    <property type="entry name" value="KhpB"/>
    <property type="match status" value="1"/>
</dbReference>
<dbReference type="AlphaFoldDB" id="A0A3B0V5Y7"/>
<protein>
    <submittedName>
        <fullName evidence="8">RNA-binding protein Jag</fullName>
    </submittedName>
</protein>
<dbReference type="InterPro" id="IPR039247">
    <property type="entry name" value="KhpB"/>
</dbReference>
<feature type="compositionally biased region" description="Basic residues" evidence="6">
    <location>
        <begin position="279"/>
        <end position="290"/>
    </location>
</feature>
<evidence type="ECO:0000256" key="1">
    <source>
        <dbReference type="ARBA" id="ARBA00022490"/>
    </source>
</evidence>
<evidence type="ECO:0000256" key="4">
    <source>
        <dbReference type="ARBA" id="ARBA00023186"/>
    </source>
</evidence>
<dbReference type="Gene3D" id="3.30.1370.50">
    <property type="entry name" value="R3H-like domain"/>
    <property type="match status" value="1"/>
</dbReference>
<dbReference type="InterPro" id="IPR038008">
    <property type="entry name" value="Jag_KH"/>
</dbReference>
<evidence type="ECO:0000256" key="6">
    <source>
        <dbReference type="SAM" id="MobiDB-lite"/>
    </source>
</evidence>
<name>A0A3B0V5Y7_9ZZZZ</name>
<dbReference type="Pfam" id="PF01424">
    <property type="entry name" value="R3H"/>
    <property type="match status" value="1"/>
</dbReference>
<dbReference type="InterPro" id="IPR001374">
    <property type="entry name" value="R3H_dom"/>
</dbReference>
<dbReference type="SMART" id="SM00393">
    <property type="entry name" value="R3H"/>
    <property type="match status" value="1"/>
</dbReference>
<keyword evidence="3" id="KW-0133">Cell shape</keyword>
<evidence type="ECO:0000259" key="7">
    <source>
        <dbReference type="PROSITE" id="PS51061"/>
    </source>
</evidence>
<evidence type="ECO:0000313" key="8">
    <source>
        <dbReference type="EMBL" id="VAW38381.1"/>
    </source>
</evidence>
<dbReference type="CDD" id="cd02644">
    <property type="entry name" value="R3H_jag"/>
    <property type="match status" value="1"/>
</dbReference>
<dbReference type="SMART" id="SM01245">
    <property type="entry name" value="Jag_N"/>
    <property type="match status" value="1"/>
</dbReference>
<dbReference type="PROSITE" id="PS51061">
    <property type="entry name" value="R3H"/>
    <property type="match status" value="1"/>
</dbReference>
<gene>
    <name evidence="8" type="ORF">MNBD_DELTA04-219</name>
</gene>
<dbReference type="GO" id="GO:0071555">
    <property type="term" value="P:cell wall organization"/>
    <property type="evidence" value="ECO:0007669"/>
    <property type="project" value="UniProtKB-KW"/>
</dbReference>
<sequence>MVKEKDFYDKSVTQAIQQACSAFSTSQENLEIEVLETGTTGIFGLCKKKAHIRVNLKKKPGTGAAKTLQQDIAVEEQPAPETEPEVEKSPVEQQPQPVAAEETGRPAESPAGPETRKESVSPPAGPEPPTEEVLASIRTDLDRILHLMDCVSEIEVQVEGNTVQCRIAGEYDETILGPEGRTLDSLQYLLRKMTSSRLPEKMLLDIDAGNFRERRTLELQKLAGELADQVKVDGKTQVIPALNPFERRVIHLVLQEDKGVRSRSVGDGLFKKVLIFKPGKGRKPRARGRGRQGDGSAGK</sequence>
<dbReference type="InterPro" id="IPR032782">
    <property type="entry name" value="KhpB_N"/>
</dbReference>
<reference evidence="8" key="1">
    <citation type="submission" date="2018-06" db="EMBL/GenBank/DDBJ databases">
        <authorList>
            <person name="Zhirakovskaya E."/>
        </authorList>
    </citation>
    <scope>NUCLEOTIDE SEQUENCE</scope>
</reference>
<dbReference type="InterPro" id="IPR038247">
    <property type="entry name" value="Jag_N_dom_sf"/>
</dbReference>